<dbReference type="InterPro" id="IPR004155">
    <property type="entry name" value="PBS_lyase_HEAT"/>
</dbReference>
<dbReference type="Proteomes" id="UP001596183">
    <property type="component" value="Unassembled WGS sequence"/>
</dbReference>
<dbReference type="EMBL" id="JBHSPC010000096">
    <property type="protein sequence ID" value="MFC5673873.1"/>
    <property type="molecule type" value="Genomic_DNA"/>
</dbReference>
<reference evidence="4" key="1">
    <citation type="journal article" date="2019" name="Int. J. Syst. Evol. Microbiol.">
        <title>The Global Catalogue of Microorganisms (GCM) 10K type strain sequencing project: providing services to taxonomists for standard genome sequencing and annotation.</title>
        <authorList>
            <consortium name="The Broad Institute Genomics Platform"/>
            <consortium name="The Broad Institute Genome Sequencing Center for Infectious Disease"/>
            <person name="Wu L."/>
            <person name="Ma J."/>
        </authorList>
    </citation>
    <scope>NUCLEOTIDE SEQUENCE [LARGE SCALE GENOMIC DNA]</scope>
    <source>
        <strain evidence="4">JCM 13852</strain>
    </source>
</reference>
<evidence type="ECO:0000313" key="3">
    <source>
        <dbReference type="EMBL" id="MFC5673873.1"/>
    </source>
</evidence>
<gene>
    <name evidence="3" type="ORF">ACFP2V_28425</name>
</gene>
<organism evidence="3 4">
    <name type="scientific">Streptomyces incanus</name>
    <dbReference type="NCBI Taxonomy" id="887453"/>
    <lineage>
        <taxon>Bacteria</taxon>
        <taxon>Bacillati</taxon>
        <taxon>Actinomycetota</taxon>
        <taxon>Actinomycetes</taxon>
        <taxon>Kitasatosporales</taxon>
        <taxon>Streptomycetaceae</taxon>
        <taxon>Streptomyces</taxon>
    </lineage>
</organism>
<keyword evidence="4" id="KW-1185">Reference proteome</keyword>
<protein>
    <submittedName>
        <fullName evidence="3">NACHT domain-containing protein</fullName>
    </submittedName>
</protein>
<feature type="region of interest" description="Disordered" evidence="1">
    <location>
        <begin position="170"/>
        <end position="190"/>
    </location>
</feature>
<accession>A0ABW0XTT5</accession>
<feature type="domain" description="NACHT" evidence="2">
    <location>
        <begin position="208"/>
        <end position="371"/>
    </location>
</feature>
<evidence type="ECO:0000259" key="2">
    <source>
        <dbReference type="Pfam" id="PF05729"/>
    </source>
</evidence>
<dbReference type="Gene3D" id="3.40.50.300">
    <property type="entry name" value="P-loop containing nucleotide triphosphate hydrolases"/>
    <property type="match status" value="1"/>
</dbReference>
<dbReference type="InterPro" id="IPR027417">
    <property type="entry name" value="P-loop_NTPase"/>
</dbReference>
<comment type="caution">
    <text evidence="3">The sequence shown here is derived from an EMBL/GenBank/DDBJ whole genome shotgun (WGS) entry which is preliminary data.</text>
</comment>
<dbReference type="InterPro" id="IPR007111">
    <property type="entry name" value="NACHT_NTPase"/>
</dbReference>
<dbReference type="SMART" id="SM00567">
    <property type="entry name" value="EZ_HEAT"/>
    <property type="match status" value="7"/>
</dbReference>
<proteinExistence type="predicted"/>
<dbReference type="SUPFAM" id="SSF52540">
    <property type="entry name" value="P-loop containing nucleoside triphosphate hydrolases"/>
    <property type="match status" value="1"/>
</dbReference>
<dbReference type="Pfam" id="PF05729">
    <property type="entry name" value="NACHT"/>
    <property type="match status" value="1"/>
</dbReference>
<sequence length="903" mass="96012">MSKKTNLNAGRQALRAALRELEQTALRGRTRTEAIDTANRRLEQAGLAKLGPTTVGGWFETGSPAKDFRSLWALVRVLLEWSGQPPADTLEGPSHGRATARWMATETLWKTHWEQAKDTQPRTPTPVNAPLLTAYLTAARNAARQHPYPGVPGAPNLPALADVYVHQQTHAPAADDQDSPNPGNAHARGNQTVPVMPATEVFQENAATCVLLGGPGGGKSTLLRAHVADSADDWLSGTTGKTIPVLVSASALTGTDPLPTALARTVTGDLRQAGLLDEPGADFFRHPPRAGVSWLVLVDGLDEIPDTDTRSAVLTMLANTAAAGTGPYRFVVATRPLPEGELGALGRPVPRYELQPFSPDDLLIYATRWFRPLDDPGRHAKAFMGGLVRTRLEVLARTPLMASLLCQLYAADPTRPLPDGRTGAYRSFVELIYEQNAHKNIKNTHDEAIRQLKDRHQLPRDDQAAEQAARQVRDHLPELIDHLAHERINGSTAPAVEILASHLQASRPQKVTQHLWYSFLGDLLRPTGILAQRANDFDFLHQTLLEYHAARHATRDEQARTQILHDLIASRHPADGRLAPPTLDASYLGFLLDGLLTPQDRIATQTTHYVKELTAHGRGEACRFLITQVTLRTNLPLRSTAAQLARFADDTTLDGGVRVGAAGVLAGVDREAGAALLARLADDTTLVGYVRVGAAGVLAGVDREAGAALLARFADDTTLDGGVRVGAAGALAGVDREAGAALLARLADDTTLDGYDRVGAAGALAGVDREAGAALLARLADDTTLDGSVRVGAAEELAGVDREAGAALLARLADDTTLEGYDRVGAAEELAGVDREAGAALLARLADDTTLDGYDRVGAARALAGVDREAGAALLARLADDTTLDGGVRVRAAGALARVDSKR</sequence>
<evidence type="ECO:0000256" key="1">
    <source>
        <dbReference type="SAM" id="MobiDB-lite"/>
    </source>
</evidence>
<name>A0ABW0XTT5_9ACTN</name>
<evidence type="ECO:0000313" key="4">
    <source>
        <dbReference type="Proteomes" id="UP001596183"/>
    </source>
</evidence>
<dbReference type="RefSeq" id="WP_381218163.1">
    <property type="nucleotide sequence ID" value="NZ_JBHSPC010000096.1"/>
</dbReference>